<evidence type="ECO:0000313" key="3">
    <source>
        <dbReference type="Proteomes" id="UP000219669"/>
    </source>
</evidence>
<keyword evidence="3" id="KW-1185">Reference proteome</keyword>
<dbReference type="AlphaFoldDB" id="A0A286E2E4"/>
<gene>
    <name evidence="2" type="ORF">SAMN02746062_00183</name>
</gene>
<protein>
    <submittedName>
        <fullName evidence="2">Uncharacterized protein</fullName>
    </submittedName>
</protein>
<dbReference type="EMBL" id="OCNF01000001">
    <property type="protein sequence ID" value="SOD65065.1"/>
    <property type="molecule type" value="Genomic_DNA"/>
</dbReference>
<accession>A0A286E2E4</accession>
<proteinExistence type="predicted"/>
<reference evidence="2 3" key="1">
    <citation type="submission" date="2017-09" db="EMBL/GenBank/DDBJ databases">
        <authorList>
            <person name="Ehlers B."/>
            <person name="Leendertz F.H."/>
        </authorList>
    </citation>
    <scope>NUCLEOTIDE SEQUENCE [LARGE SCALE GENOMIC DNA]</scope>
    <source>
        <strain evidence="2 3">DSM 16848</strain>
    </source>
</reference>
<sequence length="177" mass="20546">MKFWHYLWLALLGWSLTVYADDVETHAPTLTDLSINIKQSENEVLSQIDGEPEMQIIGYFDAKTAKIHTKPRQNSQFVRKLWGKNANGDFILQDFYLHDDNDNQPMTSAYILPKKQNPKRKAIMGRVQAAALAWYRETGLPEKVMLFDENQRINKVYHFDETGSLSKMLDFSDNLSM</sequence>
<organism evidence="2 3">
    <name type="scientific">Alysiella filiformis DSM 16848</name>
    <dbReference type="NCBI Taxonomy" id="1120981"/>
    <lineage>
        <taxon>Bacteria</taxon>
        <taxon>Pseudomonadati</taxon>
        <taxon>Pseudomonadota</taxon>
        <taxon>Betaproteobacteria</taxon>
        <taxon>Neisseriales</taxon>
        <taxon>Neisseriaceae</taxon>
        <taxon>Alysiella</taxon>
    </lineage>
</organism>
<name>A0A286E2E4_9NEIS</name>
<feature type="chain" id="PRO_5013080776" evidence="1">
    <location>
        <begin position="21"/>
        <end position="177"/>
    </location>
</feature>
<dbReference type="RefSeq" id="WP_143269081.1">
    <property type="nucleotide sequence ID" value="NZ_CP083931.1"/>
</dbReference>
<feature type="signal peptide" evidence="1">
    <location>
        <begin position="1"/>
        <end position="20"/>
    </location>
</feature>
<dbReference type="Proteomes" id="UP000219669">
    <property type="component" value="Unassembled WGS sequence"/>
</dbReference>
<keyword evidence="1" id="KW-0732">Signal</keyword>
<evidence type="ECO:0000256" key="1">
    <source>
        <dbReference type="SAM" id="SignalP"/>
    </source>
</evidence>
<evidence type="ECO:0000313" key="2">
    <source>
        <dbReference type="EMBL" id="SOD65065.1"/>
    </source>
</evidence>